<feature type="compositionally biased region" description="Gly residues" evidence="1">
    <location>
        <begin position="56"/>
        <end position="66"/>
    </location>
</feature>
<proteinExistence type="predicted"/>
<evidence type="ECO:0000256" key="1">
    <source>
        <dbReference type="SAM" id="MobiDB-lite"/>
    </source>
</evidence>
<feature type="region of interest" description="Disordered" evidence="1">
    <location>
        <begin position="95"/>
        <end position="130"/>
    </location>
</feature>
<sequence length="130" mass="13134">MGRSGEAKEMTEEGLPGELRALGRGVGIPPSGGPSRRGVSRAGGVGPADGAPPGALEGGVPPGGGETLVERVLARIVGLPVPVADDDRIREEQWWRPLPGLEAGQGPAPGVSRSADRAPGRPPSARTPRS</sequence>
<reference evidence="3" key="1">
    <citation type="journal article" date="2019" name="Int. J. Syst. Evol. Microbiol.">
        <title>The Global Catalogue of Microorganisms (GCM) 10K type strain sequencing project: providing services to taxonomists for standard genome sequencing and annotation.</title>
        <authorList>
            <consortium name="The Broad Institute Genomics Platform"/>
            <consortium name="The Broad Institute Genome Sequencing Center for Infectious Disease"/>
            <person name="Wu L."/>
            <person name="Ma J."/>
        </authorList>
    </citation>
    <scope>NUCLEOTIDE SEQUENCE [LARGE SCALE GENOMIC DNA]</scope>
    <source>
        <strain evidence="3">JCM 11448</strain>
    </source>
</reference>
<name>A0ABP4HKY3_9ACTN</name>
<gene>
    <name evidence="2" type="ORF">GCM10009579_33650</name>
</gene>
<feature type="compositionally biased region" description="Basic and acidic residues" evidence="1">
    <location>
        <begin position="1"/>
        <end position="11"/>
    </location>
</feature>
<evidence type="ECO:0000313" key="3">
    <source>
        <dbReference type="Proteomes" id="UP001500282"/>
    </source>
</evidence>
<evidence type="ECO:0000313" key="2">
    <source>
        <dbReference type="EMBL" id="GAA1272208.1"/>
    </source>
</evidence>
<keyword evidence="3" id="KW-1185">Reference proteome</keyword>
<dbReference type="Proteomes" id="UP001500282">
    <property type="component" value="Unassembled WGS sequence"/>
</dbReference>
<protein>
    <submittedName>
        <fullName evidence="2">Uncharacterized protein</fullName>
    </submittedName>
</protein>
<comment type="caution">
    <text evidence="2">The sequence shown here is derived from an EMBL/GenBank/DDBJ whole genome shotgun (WGS) entry which is preliminary data.</text>
</comment>
<feature type="compositionally biased region" description="Low complexity" evidence="1">
    <location>
        <begin position="27"/>
        <end position="40"/>
    </location>
</feature>
<organism evidence="2 3">
    <name type="scientific">Streptomyces javensis</name>
    <dbReference type="NCBI Taxonomy" id="114698"/>
    <lineage>
        <taxon>Bacteria</taxon>
        <taxon>Bacillati</taxon>
        <taxon>Actinomycetota</taxon>
        <taxon>Actinomycetes</taxon>
        <taxon>Kitasatosporales</taxon>
        <taxon>Streptomycetaceae</taxon>
        <taxon>Streptomyces</taxon>
        <taxon>Streptomyces violaceusniger group</taxon>
    </lineage>
</organism>
<accession>A0ABP4HKY3</accession>
<feature type="region of interest" description="Disordered" evidence="1">
    <location>
        <begin position="1"/>
        <end position="66"/>
    </location>
</feature>
<dbReference type="EMBL" id="BAAAIH010000016">
    <property type="protein sequence ID" value="GAA1272208.1"/>
    <property type="molecule type" value="Genomic_DNA"/>
</dbReference>